<dbReference type="Gene3D" id="2.170.270.10">
    <property type="entry name" value="SET domain"/>
    <property type="match status" value="1"/>
</dbReference>
<keyword evidence="2" id="KW-1185">Reference proteome</keyword>
<evidence type="ECO:0000313" key="1">
    <source>
        <dbReference type="EMBL" id="CAI9769806.1"/>
    </source>
</evidence>
<dbReference type="Gene3D" id="6.10.140.2220">
    <property type="match status" value="1"/>
</dbReference>
<gene>
    <name evidence="1" type="ORF">FPE_LOCUS16484</name>
</gene>
<organism evidence="1 2">
    <name type="scientific">Fraxinus pennsylvanica</name>
    <dbReference type="NCBI Taxonomy" id="56036"/>
    <lineage>
        <taxon>Eukaryota</taxon>
        <taxon>Viridiplantae</taxon>
        <taxon>Streptophyta</taxon>
        <taxon>Embryophyta</taxon>
        <taxon>Tracheophyta</taxon>
        <taxon>Spermatophyta</taxon>
        <taxon>Magnoliopsida</taxon>
        <taxon>eudicotyledons</taxon>
        <taxon>Gunneridae</taxon>
        <taxon>Pentapetalae</taxon>
        <taxon>asterids</taxon>
        <taxon>lamiids</taxon>
        <taxon>Lamiales</taxon>
        <taxon>Oleaceae</taxon>
        <taxon>Oleeae</taxon>
        <taxon>Fraxinus</taxon>
    </lineage>
</organism>
<dbReference type="PANTHER" id="PTHR47420">
    <property type="entry name" value="HISTONE-LYSINE N-METHYLTRANSFERASE ASHR2"/>
    <property type="match status" value="1"/>
</dbReference>
<reference evidence="1" key="1">
    <citation type="submission" date="2023-05" db="EMBL/GenBank/DDBJ databases">
        <authorList>
            <person name="Huff M."/>
        </authorList>
    </citation>
    <scope>NUCLEOTIDE SEQUENCE</scope>
</reference>
<proteinExistence type="predicted"/>
<accession>A0AAD1ZL78</accession>
<name>A0AAD1ZL78_9LAMI</name>
<dbReference type="AlphaFoldDB" id="A0AAD1ZL78"/>
<dbReference type="PANTHER" id="PTHR47420:SF3">
    <property type="entry name" value="HISTONE-LYSINE N-METHYLTRANSFERASE ASHR2"/>
    <property type="match status" value="1"/>
</dbReference>
<sequence length="120" mass="13570">MVEIEGKGRALVTSQQLRAGHIVLKDSPILFYSAAPLLNEDNKYCSHCFRTIFLHAVVVSCPWSSSASLFYSPECRSIALSSSHTQWVCQVLSCLREVNSPAAWRLTVVEERDQRVEKRE</sequence>
<dbReference type="InterPro" id="IPR044238">
    <property type="entry name" value="ASHR2-like"/>
</dbReference>
<dbReference type="EMBL" id="OU503045">
    <property type="protein sequence ID" value="CAI9769806.1"/>
    <property type="molecule type" value="Genomic_DNA"/>
</dbReference>
<dbReference type="Proteomes" id="UP000834106">
    <property type="component" value="Chromosome 10"/>
</dbReference>
<evidence type="ECO:0000313" key="2">
    <source>
        <dbReference type="Proteomes" id="UP000834106"/>
    </source>
</evidence>
<dbReference type="InterPro" id="IPR046341">
    <property type="entry name" value="SET_dom_sf"/>
</dbReference>
<protein>
    <submittedName>
        <fullName evidence="1">Uncharacterized protein</fullName>
    </submittedName>
</protein>